<proteinExistence type="predicted"/>
<evidence type="ECO:0000313" key="2">
    <source>
        <dbReference type="EMBL" id="SDJ84258.1"/>
    </source>
</evidence>
<keyword evidence="3" id="KW-1185">Reference proteome</keyword>
<evidence type="ECO:0008006" key="4">
    <source>
        <dbReference type="Google" id="ProtNLM"/>
    </source>
</evidence>
<dbReference type="Proteomes" id="UP000198856">
    <property type="component" value="Unassembled WGS sequence"/>
</dbReference>
<sequence>MVSVAISFSGPFALVLAALGAVWIYQDATKREMETADMWAVGFFVGFFVPPLIGAVAVLVYYMQKREPRYPNPQSVPGQ</sequence>
<reference evidence="2 3" key="1">
    <citation type="submission" date="2016-10" db="EMBL/GenBank/DDBJ databases">
        <authorList>
            <person name="de Groot N.N."/>
        </authorList>
    </citation>
    <scope>NUCLEOTIDE SEQUENCE [LARGE SCALE GENOMIC DNA]</scope>
    <source>
        <strain evidence="2 3">IBRC-M10015</strain>
    </source>
</reference>
<keyword evidence="1" id="KW-1133">Transmembrane helix</keyword>
<gene>
    <name evidence="2" type="ORF">SAMN05216226_11053</name>
</gene>
<keyword evidence="1" id="KW-0812">Transmembrane</keyword>
<keyword evidence="1" id="KW-0472">Membrane</keyword>
<evidence type="ECO:0000256" key="1">
    <source>
        <dbReference type="SAM" id="Phobius"/>
    </source>
</evidence>
<name>A0A1G8X0T1_9EURY</name>
<organism evidence="2 3">
    <name type="scientific">Halovenus aranensis</name>
    <dbReference type="NCBI Taxonomy" id="890420"/>
    <lineage>
        <taxon>Archaea</taxon>
        <taxon>Methanobacteriati</taxon>
        <taxon>Methanobacteriota</taxon>
        <taxon>Stenosarchaea group</taxon>
        <taxon>Halobacteria</taxon>
        <taxon>Halobacteriales</taxon>
        <taxon>Haloarculaceae</taxon>
        <taxon>Halovenus</taxon>
    </lineage>
</organism>
<feature type="transmembrane region" description="Helical" evidence="1">
    <location>
        <begin position="38"/>
        <end position="63"/>
    </location>
</feature>
<dbReference type="RefSeq" id="WP_092702979.1">
    <property type="nucleotide sequence ID" value="NZ_FNFC01000010.1"/>
</dbReference>
<dbReference type="EMBL" id="FNFC01000010">
    <property type="protein sequence ID" value="SDJ84258.1"/>
    <property type="molecule type" value="Genomic_DNA"/>
</dbReference>
<protein>
    <recommendedName>
        <fullName evidence="4">Phospholipase_D-nuclease N-terminal</fullName>
    </recommendedName>
</protein>
<evidence type="ECO:0000313" key="3">
    <source>
        <dbReference type="Proteomes" id="UP000198856"/>
    </source>
</evidence>
<dbReference type="STRING" id="890420.SAMN05216226_11053"/>
<dbReference type="AlphaFoldDB" id="A0A1G8X0T1"/>
<feature type="transmembrane region" description="Helical" evidence="1">
    <location>
        <begin position="6"/>
        <end position="26"/>
    </location>
</feature>
<dbReference type="OrthoDB" id="248255at2157"/>
<accession>A0A1G8X0T1</accession>